<evidence type="ECO:0000313" key="2">
    <source>
        <dbReference type="EMBL" id="KAK8038551.1"/>
    </source>
</evidence>
<sequence length="151" mass="16593">MSQSTGSQNIEGNPDRLLEKIGTDIGELKHDQNAAGRSIDALTKVLVEAQAKTLDLQVELQINQREAAEQGRLIDELRQDITICQADTVKIDTRVRNVEILLGKIWAALVKANLIDETTGEGPDRIDWTKVTPSPRTPSPRGAPEGDTDRD</sequence>
<reference evidence="2 3" key="1">
    <citation type="submission" date="2023-01" db="EMBL/GenBank/DDBJ databases">
        <title>Analysis of 21 Apiospora genomes using comparative genomics revels a genus with tremendous synthesis potential of carbohydrate active enzymes and secondary metabolites.</title>
        <authorList>
            <person name="Sorensen T."/>
        </authorList>
    </citation>
    <scope>NUCLEOTIDE SEQUENCE [LARGE SCALE GENOMIC DNA]</scope>
    <source>
        <strain evidence="2 3">CBS 33761</strain>
    </source>
</reference>
<organism evidence="2 3">
    <name type="scientific">Apiospora rasikravindrae</name>
    <dbReference type="NCBI Taxonomy" id="990691"/>
    <lineage>
        <taxon>Eukaryota</taxon>
        <taxon>Fungi</taxon>
        <taxon>Dikarya</taxon>
        <taxon>Ascomycota</taxon>
        <taxon>Pezizomycotina</taxon>
        <taxon>Sordariomycetes</taxon>
        <taxon>Xylariomycetidae</taxon>
        <taxon>Amphisphaeriales</taxon>
        <taxon>Apiosporaceae</taxon>
        <taxon>Apiospora</taxon>
    </lineage>
</organism>
<accession>A0ABR1SW44</accession>
<evidence type="ECO:0000313" key="3">
    <source>
        <dbReference type="Proteomes" id="UP001444661"/>
    </source>
</evidence>
<dbReference type="EMBL" id="JAQQWK010000006">
    <property type="protein sequence ID" value="KAK8038551.1"/>
    <property type="molecule type" value="Genomic_DNA"/>
</dbReference>
<dbReference type="Proteomes" id="UP001444661">
    <property type="component" value="Unassembled WGS sequence"/>
</dbReference>
<name>A0ABR1SW44_9PEZI</name>
<evidence type="ECO:0000256" key="1">
    <source>
        <dbReference type="SAM" id="MobiDB-lite"/>
    </source>
</evidence>
<comment type="caution">
    <text evidence="2">The sequence shown here is derived from an EMBL/GenBank/DDBJ whole genome shotgun (WGS) entry which is preliminary data.</text>
</comment>
<keyword evidence="3" id="KW-1185">Reference proteome</keyword>
<gene>
    <name evidence="2" type="ORF">PG993_006962</name>
</gene>
<feature type="region of interest" description="Disordered" evidence="1">
    <location>
        <begin position="121"/>
        <end position="151"/>
    </location>
</feature>
<proteinExistence type="predicted"/>
<protein>
    <submittedName>
        <fullName evidence="2">Uncharacterized protein</fullName>
    </submittedName>
</protein>